<dbReference type="InterPro" id="IPR011051">
    <property type="entry name" value="RmlC_Cupin_sf"/>
</dbReference>
<dbReference type="Proteomes" id="UP001500393">
    <property type="component" value="Unassembled WGS sequence"/>
</dbReference>
<organism evidence="1 2">
    <name type="scientific">Kribbella sancticallisti</name>
    <dbReference type="NCBI Taxonomy" id="460087"/>
    <lineage>
        <taxon>Bacteria</taxon>
        <taxon>Bacillati</taxon>
        <taxon>Actinomycetota</taxon>
        <taxon>Actinomycetes</taxon>
        <taxon>Propionibacteriales</taxon>
        <taxon>Kribbellaceae</taxon>
        <taxon>Kribbella</taxon>
    </lineage>
</organism>
<evidence type="ECO:0000313" key="1">
    <source>
        <dbReference type="EMBL" id="GAA1576890.1"/>
    </source>
</evidence>
<reference evidence="2" key="1">
    <citation type="journal article" date="2019" name="Int. J. Syst. Evol. Microbiol.">
        <title>The Global Catalogue of Microorganisms (GCM) 10K type strain sequencing project: providing services to taxonomists for standard genome sequencing and annotation.</title>
        <authorList>
            <consortium name="The Broad Institute Genomics Platform"/>
            <consortium name="The Broad Institute Genome Sequencing Center for Infectious Disease"/>
            <person name="Wu L."/>
            <person name="Ma J."/>
        </authorList>
    </citation>
    <scope>NUCLEOTIDE SEQUENCE [LARGE SCALE GENOMIC DNA]</scope>
    <source>
        <strain evidence="2">JCM 14969</strain>
    </source>
</reference>
<keyword evidence="2" id="KW-1185">Reference proteome</keyword>
<dbReference type="EMBL" id="BAAAOS010000019">
    <property type="protein sequence ID" value="GAA1576890.1"/>
    <property type="molecule type" value="Genomic_DNA"/>
</dbReference>
<proteinExistence type="predicted"/>
<name>A0ABP4PBL3_9ACTN</name>
<comment type="caution">
    <text evidence="1">The sequence shown here is derived from an EMBL/GenBank/DDBJ whole genome shotgun (WGS) entry which is preliminary data.</text>
</comment>
<sequence length="120" mass="13098">MKAVARQDVPVVIEGDGVEVRLLEIGGGMSTSFIRLPQGADLGPALKGLPDDQCQCPHWGYMLKGRLQMRTPDGDKIYEAGQAVYWAPGHVPVALEDSEYVDFSPTDEFNQVISHIQSQG</sequence>
<protein>
    <recommendedName>
        <fullName evidence="3">Cupin domain-containing protein</fullName>
    </recommendedName>
</protein>
<evidence type="ECO:0008006" key="3">
    <source>
        <dbReference type="Google" id="ProtNLM"/>
    </source>
</evidence>
<dbReference type="SUPFAM" id="SSF51182">
    <property type="entry name" value="RmlC-like cupins"/>
    <property type="match status" value="1"/>
</dbReference>
<evidence type="ECO:0000313" key="2">
    <source>
        <dbReference type="Proteomes" id="UP001500393"/>
    </source>
</evidence>
<dbReference type="InterPro" id="IPR014710">
    <property type="entry name" value="RmlC-like_jellyroll"/>
</dbReference>
<accession>A0ABP4PBL3</accession>
<dbReference type="RefSeq" id="WP_344214653.1">
    <property type="nucleotide sequence ID" value="NZ_BAAAOS010000019.1"/>
</dbReference>
<gene>
    <name evidence="1" type="ORF">GCM10009789_33040</name>
</gene>
<dbReference type="Gene3D" id="2.60.120.10">
    <property type="entry name" value="Jelly Rolls"/>
    <property type="match status" value="1"/>
</dbReference>